<evidence type="ECO:0000313" key="2">
    <source>
        <dbReference type="Proteomes" id="UP000835052"/>
    </source>
</evidence>
<dbReference type="Proteomes" id="UP000835052">
    <property type="component" value="Unassembled WGS sequence"/>
</dbReference>
<gene>
    <name evidence="1" type="ORF">CAUJ_LOCUS146</name>
</gene>
<reference evidence="1" key="1">
    <citation type="submission" date="2020-10" db="EMBL/GenBank/DDBJ databases">
        <authorList>
            <person name="Kikuchi T."/>
        </authorList>
    </citation>
    <scope>NUCLEOTIDE SEQUENCE</scope>
    <source>
        <strain evidence="1">NKZ352</strain>
    </source>
</reference>
<proteinExistence type="predicted"/>
<keyword evidence="2" id="KW-1185">Reference proteome</keyword>
<comment type="caution">
    <text evidence="1">The sequence shown here is derived from an EMBL/GenBank/DDBJ whole genome shotgun (WGS) entry which is preliminary data.</text>
</comment>
<sequence>MGAKCCAPSSAKLRRRLEEHEVYLPSRSVSQDVMTHNFRDSKRRHSDKIENNDVIKAARSTRNFSSGCVLDTNSTRGSENAVTVSEFSFCATRKEGDVAHRYGLDGGATQRRLRQIGGSAEGQPQQQPAAPHLLRLQFRVGSSERRIEYRYHSETQIFDDDEKKKREQLETWMCTQPVALRRLEQKEREVAWLQGLHTQHSGAGYLCATALAHLQLGQNPAFSSSFIPFYCDMDDYEEIRSSTWNFIEDSQLVTSHIMSSADPFNRPVTPRTPTATTTSTYSFHYVAKRVSSGQYRTSVEVEHSQRTSDNFYTSGDDDVASPTMLTPGRRVLADGNSFLHSVDRSLDRISPQQRLSQYSLHSIGDCGCIGVF</sequence>
<dbReference type="AlphaFoldDB" id="A0A8S1GLZ8"/>
<name>A0A8S1GLZ8_9PELO</name>
<dbReference type="EMBL" id="CAJGYM010000001">
    <property type="protein sequence ID" value="CAD6184227.1"/>
    <property type="molecule type" value="Genomic_DNA"/>
</dbReference>
<organism evidence="1 2">
    <name type="scientific">Caenorhabditis auriculariae</name>
    <dbReference type="NCBI Taxonomy" id="2777116"/>
    <lineage>
        <taxon>Eukaryota</taxon>
        <taxon>Metazoa</taxon>
        <taxon>Ecdysozoa</taxon>
        <taxon>Nematoda</taxon>
        <taxon>Chromadorea</taxon>
        <taxon>Rhabditida</taxon>
        <taxon>Rhabditina</taxon>
        <taxon>Rhabditomorpha</taxon>
        <taxon>Rhabditoidea</taxon>
        <taxon>Rhabditidae</taxon>
        <taxon>Peloderinae</taxon>
        <taxon>Caenorhabditis</taxon>
    </lineage>
</organism>
<dbReference type="OrthoDB" id="5819572at2759"/>
<protein>
    <submittedName>
        <fullName evidence="1">Uncharacterized protein</fullName>
    </submittedName>
</protein>
<evidence type="ECO:0000313" key="1">
    <source>
        <dbReference type="EMBL" id="CAD6184227.1"/>
    </source>
</evidence>
<accession>A0A8S1GLZ8</accession>